<name>A0A2N9ET55_FAGSY</name>
<protein>
    <submittedName>
        <fullName evidence="1">Uncharacterized protein</fullName>
    </submittedName>
</protein>
<organism evidence="1">
    <name type="scientific">Fagus sylvatica</name>
    <name type="common">Beechnut</name>
    <dbReference type="NCBI Taxonomy" id="28930"/>
    <lineage>
        <taxon>Eukaryota</taxon>
        <taxon>Viridiplantae</taxon>
        <taxon>Streptophyta</taxon>
        <taxon>Embryophyta</taxon>
        <taxon>Tracheophyta</taxon>
        <taxon>Spermatophyta</taxon>
        <taxon>Magnoliopsida</taxon>
        <taxon>eudicotyledons</taxon>
        <taxon>Gunneridae</taxon>
        <taxon>Pentapetalae</taxon>
        <taxon>rosids</taxon>
        <taxon>fabids</taxon>
        <taxon>Fagales</taxon>
        <taxon>Fagaceae</taxon>
        <taxon>Fagus</taxon>
    </lineage>
</organism>
<evidence type="ECO:0000313" key="1">
    <source>
        <dbReference type="EMBL" id="SPC77739.1"/>
    </source>
</evidence>
<proteinExistence type="predicted"/>
<dbReference type="AlphaFoldDB" id="A0A2N9ET55"/>
<accession>A0A2N9ET55</accession>
<sequence>MVTVAPNVMTGTCKKRGKVKLKEHRCGADLELSDAKKRLAPHSFTRNVVMGVHGDEREGCCLKLCECGSSSEILEMWVVLRDPRYVGRGSRIFWDLVLALNRTTFHRGCHACVILHIEEDSNAKKT</sequence>
<reference evidence="1" key="1">
    <citation type="submission" date="2018-02" db="EMBL/GenBank/DDBJ databases">
        <authorList>
            <person name="Cohen D.B."/>
            <person name="Kent A.D."/>
        </authorList>
    </citation>
    <scope>NUCLEOTIDE SEQUENCE</scope>
</reference>
<dbReference type="EMBL" id="OIVN01000291">
    <property type="protein sequence ID" value="SPC77739.1"/>
    <property type="molecule type" value="Genomic_DNA"/>
</dbReference>
<gene>
    <name evidence="1" type="ORF">FSB_LOCUS5621</name>
</gene>